<gene>
    <name evidence="1" type="ORF">GHT06_003977</name>
</gene>
<protein>
    <recommendedName>
        <fullName evidence="3">DUF2911 domain-containing protein</fullName>
    </recommendedName>
</protein>
<dbReference type="InterPro" id="IPR021314">
    <property type="entry name" value="DUF2911"/>
</dbReference>
<evidence type="ECO:0008006" key="3">
    <source>
        <dbReference type="Google" id="ProtNLM"/>
    </source>
</evidence>
<evidence type="ECO:0000313" key="1">
    <source>
        <dbReference type="EMBL" id="KAI9549719.1"/>
    </source>
</evidence>
<dbReference type="Proteomes" id="UP000820818">
    <property type="component" value="Unassembled WGS sequence"/>
</dbReference>
<dbReference type="AlphaFoldDB" id="A0AAD5PM62"/>
<organism evidence="1 2">
    <name type="scientific">Daphnia sinensis</name>
    <dbReference type="NCBI Taxonomy" id="1820382"/>
    <lineage>
        <taxon>Eukaryota</taxon>
        <taxon>Metazoa</taxon>
        <taxon>Ecdysozoa</taxon>
        <taxon>Arthropoda</taxon>
        <taxon>Crustacea</taxon>
        <taxon>Branchiopoda</taxon>
        <taxon>Diplostraca</taxon>
        <taxon>Cladocera</taxon>
        <taxon>Anomopoda</taxon>
        <taxon>Daphniidae</taxon>
        <taxon>Daphnia</taxon>
        <taxon>Daphnia similis group</taxon>
    </lineage>
</organism>
<evidence type="ECO:0000313" key="2">
    <source>
        <dbReference type="Proteomes" id="UP000820818"/>
    </source>
</evidence>
<comment type="caution">
    <text evidence="1">The sequence shown here is derived from an EMBL/GenBank/DDBJ whole genome shotgun (WGS) entry which is preliminary data.</text>
</comment>
<name>A0AAD5PM62_9CRUS</name>
<proteinExistence type="predicted"/>
<reference evidence="1" key="1">
    <citation type="submission" date="2022-05" db="EMBL/GenBank/DDBJ databases">
        <title>A multi-omics perspective on studying reproductive biology in Daphnia sinensis.</title>
        <authorList>
            <person name="Jia J."/>
        </authorList>
    </citation>
    <scope>NUCLEOTIDE SEQUENCE</scope>
    <source>
        <strain evidence="1">WSL</strain>
    </source>
</reference>
<sequence length="201" mass="23509">MHMTAKNLIDPFSLDSTLEVASLELRFVNHQPYYWVNREKLFNAQTGAEKGEITEEEARKIAKTYIKGDYEIESTEYLTETGSHHEYRGRPLPAWAIHFNHPEKLTAYIDIEETTIPKGKYAFFTIPRQEEWTLILNKNWEQHLADDYYQADDVIRIEVTAEKEMPLTERLTYTIEDKGEGSGAIRMSWEKLSISLPFKTD</sequence>
<dbReference type="EMBL" id="WJBH02000273">
    <property type="protein sequence ID" value="KAI9549719.1"/>
    <property type="molecule type" value="Genomic_DNA"/>
</dbReference>
<dbReference type="Pfam" id="PF11138">
    <property type="entry name" value="DUF2911"/>
    <property type="match status" value="1"/>
</dbReference>
<accession>A0AAD5PM62</accession>
<keyword evidence="2" id="KW-1185">Reference proteome</keyword>